<dbReference type="InterPro" id="IPR045518">
    <property type="entry name" value="2EXR"/>
</dbReference>
<gene>
    <name evidence="2" type="ORF">FZEAL_4582</name>
</gene>
<evidence type="ECO:0000259" key="1">
    <source>
        <dbReference type="Pfam" id="PF20150"/>
    </source>
</evidence>
<reference evidence="2" key="1">
    <citation type="journal article" date="2020" name="BMC Genomics">
        <title>Correction to: Identification and distribution of gene clusters required for synthesis of sphingolipid metabolism inhibitors in diverse species of the filamentous fungus Fusarium.</title>
        <authorList>
            <person name="Kim H.S."/>
            <person name="Lohmar J.M."/>
            <person name="Busman M."/>
            <person name="Brown D.W."/>
            <person name="Naumann T.A."/>
            <person name="Divon H.H."/>
            <person name="Lysoe E."/>
            <person name="Uhlig S."/>
            <person name="Proctor R.H."/>
        </authorList>
    </citation>
    <scope>NUCLEOTIDE SEQUENCE</scope>
    <source>
        <strain evidence="2">NRRL 22465</strain>
    </source>
</reference>
<reference evidence="2" key="2">
    <citation type="submission" date="2020-05" db="EMBL/GenBank/DDBJ databases">
        <authorList>
            <person name="Kim H.-S."/>
            <person name="Proctor R.H."/>
            <person name="Brown D.W."/>
        </authorList>
    </citation>
    <scope>NUCLEOTIDE SEQUENCE</scope>
    <source>
        <strain evidence="2">NRRL 22465</strain>
    </source>
</reference>
<dbReference type="AlphaFoldDB" id="A0A8H4UMC8"/>
<evidence type="ECO:0000313" key="2">
    <source>
        <dbReference type="EMBL" id="KAF4979154.1"/>
    </source>
</evidence>
<proteinExistence type="predicted"/>
<comment type="caution">
    <text evidence="2">The sequence shown here is derived from an EMBL/GenBank/DDBJ whole genome shotgun (WGS) entry which is preliminary data.</text>
</comment>
<name>A0A8H4UMC8_9HYPO</name>
<sequence>MASPAPRETSLLPLELRRKIWELSLWSSATLPDPGVYVARTSPKPELHAELNVQNPYSPSMATSRESRQISLENLPRVRDYNPATDILYVGTESFWDFCQLCELETWPSRIRHLALALMLSEMAHWLPMALKYMVMLETISVVYPQTSGEVDSHPEDVVPTRACKVLTKLADDRMDGALRIDADYVLDDPCGKFLLSGTRLSQSILPL</sequence>
<evidence type="ECO:0000313" key="3">
    <source>
        <dbReference type="Proteomes" id="UP000635477"/>
    </source>
</evidence>
<dbReference type="OrthoDB" id="3473305at2759"/>
<dbReference type="EMBL" id="JABEYC010000316">
    <property type="protein sequence ID" value="KAF4979154.1"/>
    <property type="molecule type" value="Genomic_DNA"/>
</dbReference>
<dbReference type="Pfam" id="PF20150">
    <property type="entry name" value="2EXR"/>
    <property type="match status" value="1"/>
</dbReference>
<keyword evidence="3" id="KW-1185">Reference proteome</keyword>
<feature type="domain" description="2EXR" evidence="1">
    <location>
        <begin position="11"/>
        <end position="75"/>
    </location>
</feature>
<organism evidence="2 3">
    <name type="scientific">Fusarium zealandicum</name>
    <dbReference type="NCBI Taxonomy" id="1053134"/>
    <lineage>
        <taxon>Eukaryota</taxon>
        <taxon>Fungi</taxon>
        <taxon>Dikarya</taxon>
        <taxon>Ascomycota</taxon>
        <taxon>Pezizomycotina</taxon>
        <taxon>Sordariomycetes</taxon>
        <taxon>Hypocreomycetidae</taxon>
        <taxon>Hypocreales</taxon>
        <taxon>Nectriaceae</taxon>
        <taxon>Fusarium</taxon>
        <taxon>Fusarium staphyleae species complex</taxon>
    </lineage>
</organism>
<protein>
    <recommendedName>
        <fullName evidence="1">2EXR domain-containing protein</fullName>
    </recommendedName>
</protein>
<dbReference type="Proteomes" id="UP000635477">
    <property type="component" value="Unassembled WGS sequence"/>
</dbReference>
<accession>A0A8H4UMC8</accession>